<dbReference type="SMART" id="SM01394">
    <property type="entry name" value="S_100"/>
    <property type="match status" value="2"/>
</dbReference>
<dbReference type="PROSITE" id="PS00018">
    <property type="entry name" value="EF_HAND_1"/>
    <property type="match status" value="1"/>
</dbReference>
<sequence length="178" mass="20017">MPSELEVAMESLIKVFHRYTSKEGSSATLSKKELKDLMANELSNFLESQKDPAAIDKIMKDLDTNGDGQTDFHSLICLNLVGATNMSDIQEAMALLIKTFDKYSRKEGDANTLNKAELKELLENEFGNMLGKANDKAALDRIFDELDRNKDNSVDFGEFVNLVCCLTQMCHDYFGKKK</sequence>
<dbReference type="GO" id="GO:0005615">
    <property type="term" value="C:extracellular space"/>
    <property type="evidence" value="ECO:0007669"/>
    <property type="project" value="TreeGrafter"/>
</dbReference>
<dbReference type="InterPro" id="IPR013787">
    <property type="entry name" value="S100_Ca-bd_sub"/>
</dbReference>
<keyword evidence="6" id="KW-1185">Reference proteome</keyword>
<dbReference type="EMBL" id="JAGKHQ010000013">
    <property type="protein sequence ID" value="KAG7501272.1"/>
    <property type="molecule type" value="Genomic_DNA"/>
</dbReference>
<dbReference type="PANTHER" id="PTHR11639:SF118">
    <property type="entry name" value="PROTEIN S100"/>
    <property type="match status" value="1"/>
</dbReference>
<evidence type="ECO:0000313" key="5">
    <source>
        <dbReference type="EMBL" id="KAG7501272.1"/>
    </source>
</evidence>
<protein>
    <submittedName>
        <fullName evidence="5">Ictacalcin-like</fullName>
    </submittedName>
</protein>
<dbReference type="InterPro" id="IPR018247">
    <property type="entry name" value="EF_Hand_1_Ca_BS"/>
</dbReference>
<dbReference type="CDD" id="cd00213">
    <property type="entry name" value="S-100"/>
    <property type="match status" value="1"/>
</dbReference>
<evidence type="ECO:0000313" key="6">
    <source>
        <dbReference type="Proteomes" id="UP000693946"/>
    </source>
</evidence>
<feature type="domain" description="EF-hand" evidence="4">
    <location>
        <begin position="134"/>
        <end position="169"/>
    </location>
</feature>
<dbReference type="InterPro" id="IPR001751">
    <property type="entry name" value="S100/CaBP7/8-like_CS"/>
</dbReference>
<dbReference type="InterPro" id="IPR034325">
    <property type="entry name" value="S-100_dom"/>
</dbReference>
<dbReference type="GO" id="GO:0005509">
    <property type="term" value="F:calcium ion binding"/>
    <property type="evidence" value="ECO:0007669"/>
    <property type="project" value="InterPro"/>
</dbReference>
<name>A0AAV6RBE6_SOLSE</name>
<dbReference type="GO" id="GO:0048306">
    <property type="term" value="F:calcium-dependent protein binding"/>
    <property type="evidence" value="ECO:0007669"/>
    <property type="project" value="TreeGrafter"/>
</dbReference>
<gene>
    <name evidence="5" type="ORF">JOB18_044381</name>
</gene>
<evidence type="ECO:0000259" key="4">
    <source>
        <dbReference type="PROSITE" id="PS50222"/>
    </source>
</evidence>
<keyword evidence="2" id="KW-0677">Repeat</keyword>
<dbReference type="PANTHER" id="PTHR11639">
    <property type="entry name" value="S100 CALCIUM-BINDING PROTEIN"/>
    <property type="match status" value="1"/>
</dbReference>
<evidence type="ECO:0000256" key="3">
    <source>
        <dbReference type="ARBA" id="ARBA00022837"/>
    </source>
</evidence>
<dbReference type="GO" id="GO:0005737">
    <property type="term" value="C:cytoplasm"/>
    <property type="evidence" value="ECO:0007669"/>
    <property type="project" value="TreeGrafter"/>
</dbReference>
<proteinExistence type="predicted"/>
<accession>A0AAV6RBE6</accession>
<reference evidence="5 6" key="1">
    <citation type="journal article" date="2021" name="Sci. Rep.">
        <title>Chromosome anchoring in Senegalese sole (Solea senegalensis) reveals sex-associated markers and genome rearrangements in flatfish.</title>
        <authorList>
            <person name="Guerrero-Cozar I."/>
            <person name="Gomez-Garrido J."/>
            <person name="Berbel C."/>
            <person name="Martinez-Blanch J.F."/>
            <person name="Alioto T."/>
            <person name="Claros M.G."/>
            <person name="Gagnaire P.A."/>
            <person name="Manchado M."/>
        </authorList>
    </citation>
    <scope>NUCLEOTIDE SEQUENCE [LARGE SCALE GENOMIC DNA]</scope>
    <source>
        <strain evidence="5">Sse05_10M</strain>
    </source>
</reference>
<evidence type="ECO:0000256" key="1">
    <source>
        <dbReference type="ARBA" id="ARBA00022723"/>
    </source>
</evidence>
<keyword evidence="1" id="KW-0479">Metal-binding</keyword>
<keyword evidence="3" id="KW-0106">Calcium</keyword>
<evidence type="ECO:0000256" key="2">
    <source>
        <dbReference type="ARBA" id="ARBA00022737"/>
    </source>
</evidence>
<dbReference type="GO" id="GO:0046914">
    <property type="term" value="F:transition metal ion binding"/>
    <property type="evidence" value="ECO:0007669"/>
    <property type="project" value="InterPro"/>
</dbReference>
<organism evidence="5 6">
    <name type="scientific">Solea senegalensis</name>
    <name type="common">Senegalese sole</name>
    <dbReference type="NCBI Taxonomy" id="28829"/>
    <lineage>
        <taxon>Eukaryota</taxon>
        <taxon>Metazoa</taxon>
        <taxon>Chordata</taxon>
        <taxon>Craniata</taxon>
        <taxon>Vertebrata</taxon>
        <taxon>Euteleostomi</taxon>
        <taxon>Actinopterygii</taxon>
        <taxon>Neopterygii</taxon>
        <taxon>Teleostei</taxon>
        <taxon>Neoteleostei</taxon>
        <taxon>Acanthomorphata</taxon>
        <taxon>Carangaria</taxon>
        <taxon>Pleuronectiformes</taxon>
        <taxon>Pleuronectoidei</taxon>
        <taxon>Soleidae</taxon>
        <taxon>Solea</taxon>
    </lineage>
</organism>
<comment type="caution">
    <text evidence="5">The sequence shown here is derived from an EMBL/GenBank/DDBJ whole genome shotgun (WGS) entry which is preliminary data.</text>
</comment>
<dbReference type="AlphaFoldDB" id="A0AAV6RBE6"/>
<dbReference type="PROSITE" id="PS00303">
    <property type="entry name" value="S100_CABP"/>
    <property type="match status" value="1"/>
</dbReference>
<dbReference type="Pfam" id="PF01023">
    <property type="entry name" value="S_100"/>
    <property type="match status" value="2"/>
</dbReference>
<dbReference type="SMART" id="SM00054">
    <property type="entry name" value="EFh"/>
    <property type="match status" value="2"/>
</dbReference>
<dbReference type="PROSITE" id="PS50222">
    <property type="entry name" value="EF_HAND_2"/>
    <property type="match status" value="1"/>
</dbReference>
<dbReference type="InterPro" id="IPR002048">
    <property type="entry name" value="EF_hand_dom"/>
</dbReference>
<dbReference type="Proteomes" id="UP000693946">
    <property type="component" value="Linkage Group LG20"/>
</dbReference>